<feature type="compositionally biased region" description="Basic and acidic residues" evidence="1">
    <location>
        <begin position="120"/>
        <end position="142"/>
    </location>
</feature>
<evidence type="ECO:0000259" key="2">
    <source>
        <dbReference type="Pfam" id="PF13699"/>
    </source>
</evidence>
<feature type="region of interest" description="Disordered" evidence="1">
    <location>
        <begin position="120"/>
        <end position="145"/>
    </location>
</feature>
<dbReference type="Pfam" id="PF13699">
    <property type="entry name" value="eCIS_core"/>
    <property type="match status" value="1"/>
</dbReference>
<accession>A0A062UZG0</accession>
<feature type="domain" description="eCIS core" evidence="2">
    <location>
        <begin position="179"/>
        <end position="255"/>
    </location>
</feature>
<evidence type="ECO:0000313" key="3">
    <source>
        <dbReference type="EMBL" id="KCZ70537.1"/>
    </source>
</evidence>
<organism evidence="3 4">
    <name type="scientific">Candidatus Methanoperedens nitratireducens</name>
    <dbReference type="NCBI Taxonomy" id="1392998"/>
    <lineage>
        <taxon>Archaea</taxon>
        <taxon>Methanobacteriati</taxon>
        <taxon>Methanobacteriota</taxon>
        <taxon>Stenosarchaea group</taxon>
        <taxon>Methanomicrobia</taxon>
        <taxon>Methanosarcinales</taxon>
        <taxon>ANME-2 cluster</taxon>
        <taxon>Candidatus Methanoperedentaceae</taxon>
        <taxon>Candidatus Methanoperedens</taxon>
    </lineage>
</organism>
<keyword evidence="4" id="KW-1185">Reference proteome</keyword>
<evidence type="ECO:0000313" key="4">
    <source>
        <dbReference type="Proteomes" id="UP000027153"/>
    </source>
</evidence>
<reference evidence="3 4" key="1">
    <citation type="journal article" date="2013" name="Nature">
        <title>Anaerobic oxidation of methane coupled to nitrate reduction in a novel archaeal lineage.</title>
        <authorList>
            <person name="Haroon M.F."/>
            <person name="Hu S."/>
            <person name="Shi Y."/>
            <person name="Imelfort M."/>
            <person name="Keller J."/>
            <person name="Hugenholtz P."/>
            <person name="Yuan Z."/>
            <person name="Tyson G.W."/>
        </authorList>
    </citation>
    <scope>NUCLEOTIDE SEQUENCE [LARGE SCALE GENOMIC DNA]</scope>
    <source>
        <strain evidence="3 4">ANME-2d</strain>
    </source>
</reference>
<comment type="caution">
    <text evidence="3">The sequence shown here is derived from an EMBL/GenBank/DDBJ whole genome shotgun (WGS) entry which is preliminary data.</text>
</comment>
<sequence length="636" mass="70112">MGKKAILTIRTTEAKKKISASKKRKHGLSQSITSPVDRVLLLQRTFGNQAVQRLIKSGTLQAKLRIGQPGDKYEQEADRMADSVMRMPEPCAVSRPGDKIHIQRQCQECEENELRKQPIEDEEKLQKQPVEEEEDILRKQPAEEEEEEYLQAKKMDDTTLDTTYNIESRIQAIRGGGQPLPESVRAIYEPHFGYDFSGVRIHTDAQAADSARMVNARAFTVGRDVVFGRGQYAPQTAGGKRLLAHELTHVVQQGGYDNMNKDAVSSGAQRIQRYTDYDSASQIAGGSLGWVDPSNDPLMVSDDGTMAVKNLSHGRANRAWSTPDKIKTAEGILKSQDSKIKLIEGADTISGKAPKRKGAGATITLKEVEVENRVGGGHAGLTADCGTTARQVMGIPGGADKFVAVTKTKGVESYTAGQLYHGNPYTTPDRWSEEIFKREFGAGLTRAEALKKYDDLSASKKDKFDKKYGINKYAKPQVGQGIAINTESDMPGWTPTSPDDWNFHFAGVILTGDPDYVTLENYPGPGRNASSWFFWMYGPYSKGQSFHNVHGAYGHGDKYTTMVTQPEKLLLGKTSSEGVHFVGDPANPGSTLIARLPKDTELKVIRKGVNWRKVEVTSGAHMGKTGWILNSLFELR</sequence>
<dbReference type="AlphaFoldDB" id="A0A062UZG0"/>
<protein>
    <recommendedName>
        <fullName evidence="2">eCIS core domain-containing protein</fullName>
    </recommendedName>
</protein>
<gene>
    <name evidence="3" type="ORF">ANME2D_02557</name>
</gene>
<dbReference type="OrthoDB" id="137954at2157"/>
<dbReference type="PATRIC" id="fig|1392998.3.peg.2859"/>
<evidence type="ECO:0000256" key="1">
    <source>
        <dbReference type="SAM" id="MobiDB-lite"/>
    </source>
</evidence>
<dbReference type="EMBL" id="JMIY01000007">
    <property type="protein sequence ID" value="KCZ70537.1"/>
    <property type="molecule type" value="Genomic_DNA"/>
</dbReference>
<proteinExistence type="predicted"/>
<dbReference type="InterPro" id="IPR025295">
    <property type="entry name" value="eCIS_core_dom"/>
</dbReference>
<name>A0A062UZG0_9EURY</name>
<dbReference type="RefSeq" id="WP_052368904.1">
    <property type="nucleotide sequence ID" value="NZ_JMIY01000007.1"/>
</dbReference>
<dbReference type="Proteomes" id="UP000027153">
    <property type="component" value="Unassembled WGS sequence"/>
</dbReference>